<proteinExistence type="inferred from homology"/>
<dbReference type="Pfam" id="PF02036">
    <property type="entry name" value="SCP2"/>
    <property type="match status" value="1"/>
</dbReference>
<comment type="similarity">
    <text evidence="1">Belongs to the UbiJ family.</text>
</comment>
<evidence type="ECO:0000259" key="3">
    <source>
        <dbReference type="Pfam" id="PF02036"/>
    </source>
</evidence>
<keyword evidence="1" id="KW-0963">Cytoplasm</keyword>
<protein>
    <recommendedName>
        <fullName evidence="1">Ubiquinone biosynthesis accessory factor UbiJ</fullName>
    </recommendedName>
</protein>
<dbReference type="PANTHER" id="PTHR38693:SF1">
    <property type="entry name" value="UBIQUINONE BIOSYNTHESIS ACCESSORY FACTOR UBIJ"/>
    <property type="match status" value="1"/>
</dbReference>
<dbReference type="InterPro" id="IPR036527">
    <property type="entry name" value="SCP2_sterol-bd_dom_sf"/>
</dbReference>
<reference evidence="4 5" key="1">
    <citation type="submission" date="2021-09" db="EMBL/GenBank/DDBJ databases">
        <title>Aeromonas schubertii isolated from Asian sea bass.</title>
        <authorList>
            <person name="Pinpimai K."/>
        </authorList>
    </citation>
    <scope>NUCLEOTIDE SEQUENCE [LARGE SCALE GENOMIC DNA]</scope>
    <source>
        <strain evidence="4 5">CHULA2021a</strain>
    </source>
</reference>
<feature type="domain" description="SCP2" evidence="3">
    <location>
        <begin position="16"/>
        <end position="111"/>
    </location>
</feature>
<keyword evidence="5" id="KW-1185">Reference proteome</keyword>
<evidence type="ECO:0000313" key="4">
    <source>
        <dbReference type="EMBL" id="MBZ6068216.1"/>
    </source>
</evidence>
<dbReference type="EMBL" id="JAIRBT010000037">
    <property type="protein sequence ID" value="MBZ6068216.1"/>
    <property type="molecule type" value="Genomic_DNA"/>
</dbReference>
<dbReference type="Proteomes" id="UP000774958">
    <property type="component" value="Unassembled WGS sequence"/>
</dbReference>
<accession>A0ABS7VFP5</accession>
<dbReference type="InterPro" id="IPR038989">
    <property type="entry name" value="UbiJ"/>
</dbReference>
<dbReference type="PANTHER" id="PTHR38693">
    <property type="entry name" value="UBIQUINONE BIOSYNTHESIS PROTEIN UBIJ"/>
    <property type="match status" value="1"/>
</dbReference>
<feature type="coiled-coil region" evidence="2">
    <location>
        <begin position="173"/>
        <end position="200"/>
    </location>
</feature>
<dbReference type="SUPFAM" id="SSF55718">
    <property type="entry name" value="SCP-like"/>
    <property type="match status" value="1"/>
</dbReference>
<organism evidence="4 5">
    <name type="scientific">Aeromonas schubertii</name>
    <dbReference type="NCBI Taxonomy" id="652"/>
    <lineage>
        <taxon>Bacteria</taxon>
        <taxon>Pseudomonadati</taxon>
        <taxon>Pseudomonadota</taxon>
        <taxon>Gammaproteobacteria</taxon>
        <taxon>Aeromonadales</taxon>
        <taxon>Aeromonadaceae</taxon>
        <taxon>Aeromonas</taxon>
    </lineage>
</organism>
<dbReference type="HAMAP" id="MF_02215">
    <property type="entry name" value="UbiJ"/>
    <property type="match status" value="1"/>
</dbReference>
<comment type="caution">
    <text evidence="4">The sequence shown here is derived from an EMBL/GenBank/DDBJ whole genome shotgun (WGS) entry which is preliminary data.</text>
</comment>
<dbReference type="RefSeq" id="WP_224163652.1">
    <property type="nucleotide sequence ID" value="NZ_JAIRBT010000037.1"/>
</dbReference>
<comment type="subcellular location">
    <subcellularLocation>
        <location evidence="1">Cytoplasm</location>
    </subcellularLocation>
</comment>
<sequence>MPMDALITAAVETACNQLLARDPGAAERQKKLIGKTLRLHVRELKPLWFVFSSGRVDVLARYEGEADAGLILSLSALGLLREPTALTRFIREERLDIEGDPQLVQAFGSLFGELAIDWEEQLSRYTGDVLAHTLMSGARRGRRLVEAELTRSRLQLAEYLTEEIRLAPGPLEVASFNDDVEVLTERLRAVELRLVRLEQRMGA</sequence>
<name>A0ABS7VFP5_9GAMM</name>
<gene>
    <name evidence="1" type="primary">ubiJ</name>
    <name evidence="4" type="ORF">LA374_18710</name>
</gene>
<comment type="function">
    <text evidence="1">Required for ubiquinone (coenzyme Q) biosynthesis. Binds hydrophobic ubiquinone biosynthetic intermediates via its SCP2 domain and is essential for the stability of the Ubi complex. May constitute a docking platform where Ubi enzymes assemble and access their SCP2-bound polyprenyl substrates.</text>
</comment>
<evidence type="ECO:0000313" key="5">
    <source>
        <dbReference type="Proteomes" id="UP000774958"/>
    </source>
</evidence>
<dbReference type="InterPro" id="IPR003033">
    <property type="entry name" value="SCP2_sterol-bd_dom"/>
</dbReference>
<comment type="pathway">
    <text evidence="1">Cofactor biosynthesis; ubiquinone biosynthesis.</text>
</comment>
<keyword evidence="1" id="KW-0831">Ubiquinone biosynthesis</keyword>
<keyword evidence="2" id="KW-0175">Coiled coil</keyword>
<evidence type="ECO:0000256" key="2">
    <source>
        <dbReference type="SAM" id="Coils"/>
    </source>
</evidence>
<evidence type="ECO:0000256" key="1">
    <source>
        <dbReference type="HAMAP-Rule" id="MF_02215"/>
    </source>
</evidence>